<protein>
    <submittedName>
        <fullName evidence="2">Uncharacterized protein</fullName>
    </submittedName>
</protein>
<feature type="transmembrane region" description="Helical" evidence="1">
    <location>
        <begin position="90"/>
        <end position="109"/>
    </location>
</feature>
<keyword evidence="1" id="KW-1133">Transmembrane helix</keyword>
<keyword evidence="1" id="KW-0472">Membrane</keyword>
<dbReference type="Proteomes" id="UP001235840">
    <property type="component" value="Unassembled WGS sequence"/>
</dbReference>
<evidence type="ECO:0000313" key="3">
    <source>
        <dbReference type="Proteomes" id="UP001235840"/>
    </source>
</evidence>
<dbReference type="EMBL" id="JAUSTY010000004">
    <property type="protein sequence ID" value="MDQ0165291.1"/>
    <property type="molecule type" value="Genomic_DNA"/>
</dbReference>
<sequence>MFLNISLGFILPWIVAFFLIKKDRKLLVLIAPCGSVIASTFDLLGKGFGFWKVTPFSLELMNAIPMYLGIYPVLATYMIFFINRKKWPRLVGILGFTLFTTILEGLGVVFGKVHYYNDWNIGWTFISYLIPFILVYFYYSYLKRLRLI</sequence>
<name>A0ABT9VWB8_9BACI</name>
<feature type="transmembrane region" description="Helical" evidence="1">
    <location>
        <begin position="6"/>
        <end position="21"/>
    </location>
</feature>
<dbReference type="NCBIfam" id="NF041644">
    <property type="entry name" value="CBO0543_fam"/>
    <property type="match status" value="1"/>
</dbReference>
<dbReference type="InterPro" id="IPR048147">
    <property type="entry name" value="CBO0543-like"/>
</dbReference>
<feature type="transmembrane region" description="Helical" evidence="1">
    <location>
        <begin position="26"/>
        <end position="44"/>
    </location>
</feature>
<keyword evidence="1" id="KW-0812">Transmembrane</keyword>
<comment type="caution">
    <text evidence="2">The sequence shown here is derived from an EMBL/GenBank/DDBJ whole genome shotgun (WGS) entry which is preliminary data.</text>
</comment>
<evidence type="ECO:0000256" key="1">
    <source>
        <dbReference type="SAM" id="Phobius"/>
    </source>
</evidence>
<reference evidence="2 3" key="1">
    <citation type="submission" date="2023-07" db="EMBL/GenBank/DDBJ databases">
        <title>Genomic Encyclopedia of Type Strains, Phase IV (KMG-IV): sequencing the most valuable type-strain genomes for metagenomic binning, comparative biology and taxonomic classification.</title>
        <authorList>
            <person name="Goeker M."/>
        </authorList>
    </citation>
    <scope>NUCLEOTIDE SEQUENCE [LARGE SCALE GENOMIC DNA]</scope>
    <source>
        <strain evidence="2 3">DSM 12751</strain>
    </source>
</reference>
<keyword evidence="3" id="KW-1185">Reference proteome</keyword>
<organism evidence="2 3">
    <name type="scientific">Caldalkalibacillus horti</name>
    <dbReference type="NCBI Taxonomy" id="77523"/>
    <lineage>
        <taxon>Bacteria</taxon>
        <taxon>Bacillati</taxon>
        <taxon>Bacillota</taxon>
        <taxon>Bacilli</taxon>
        <taxon>Bacillales</taxon>
        <taxon>Bacillaceae</taxon>
        <taxon>Caldalkalibacillus</taxon>
    </lineage>
</organism>
<evidence type="ECO:0000313" key="2">
    <source>
        <dbReference type="EMBL" id="MDQ0165291.1"/>
    </source>
</evidence>
<accession>A0ABT9VWB8</accession>
<gene>
    <name evidence="2" type="ORF">J2S11_001191</name>
</gene>
<proteinExistence type="predicted"/>
<feature type="transmembrane region" description="Helical" evidence="1">
    <location>
        <begin position="121"/>
        <end position="139"/>
    </location>
</feature>
<feature type="transmembrane region" description="Helical" evidence="1">
    <location>
        <begin position="64"/>
        <end position="83"/>
    </location>
</feature>